<feature type="domain" description="PspA-associated" evidence="1">
    <location>
        <begin position="1"/>
        <end position="92"/>
    </location>
</feature>
<gene>
    <name evidence="2" type="ordered locus">Metho_0461</name>
</gene>
<reference evidence="3" key="1">
    <citation type="submission" date="2012-02" db="EMBL/GenBank/DDBJ databases">
        <title>Complete sequence of chromosome of Methanomethylovorans hollandica DSM 15978.</title>
        <authorList>
            <person name="Lucas S."/>
            <person name="Copeland A."/>
            <person name="Lapidus A."/>
            <person name="Glavina del Rio T."/>
            <person name="Dalin E."/>
            <person name="Tice H."/>
            <person name="Bruce D."/>
            <person name="Goodwin L."/>
            <person name="Pitluck S."/>
            <person name="Peters L."/>
            <person name="Mikhailova N."/>
            <person name="Held B."/>
            <person name="Kyrpides N."/>
            <person name="Mavromatis K."/>
            <person name="Ivanova N."/>
            <person name="Brettin T."/>
            <person name="Detter J.C."/>
            <person name="Han C."/>
            <person name="Larimer F."/>
            <person name="Land M."/>
            <person name="Hauser L."/>
            <person name="Markowitz V."/>
            <person name="Cheng J.-F."/>
            <person name="Hugenholtz P."/>
            <person name="Woyke T."/>
            <person name="Wu D."/>
            <person name="Spring S."/>
            <person name="Schroeder M."/>
            <person name="Brambilla E."/>
            <person name="Klenk H.-P."/>
            <person name="Eisen J.A."/>
        </authorList>
    </citation>
    <scope>NUCLEOTIDE SEQUENCE [LARGE SCALE GENOMIC DNA]</scope>
    <source>
        <strain evidence="3">DSM 15978 / NBRC 107637 / DMS1</strain>
    </source>
</reference>
<protein>
    <recommendedName>
        <fullName evidence="1">PspA-associated domain-containing protein</fullName>
    </recommendedName>
</protein>
<dbReference type="HOGENOM" id="CLU_186753_0_0_2"/>
<accession>L0KXC4</accession>
<dbReference type="Pfam" id="PF22743">
    <property type="entry name" value="PspAA"/>
    <property type="match status" value="1"/>
</dbReference>
<dbReference type="RefSeq" id="WP_015323897.1">
    <property type="nucleotide sequence ID" value="NC_019977.1"/>
</dbReference>
<evidence type="ECO:0000313" key="3">
    <source>
        <dbReference type="Proteomes" id="UP000010866"/>
    </source>
</evidence>
<dbReference type="OrthoDB" id="145362at2157"/>
<dbReference type="GeneID" id="14407567"/>
<evidence type="ECO:0000313" key="2">
    <source>
        <dbReference type="EMBL" id="AGB48728.1"/>
    </source>
</evidence>
<dbReference type="KEGG" id="mhz:Metho_0461"/>
<name>L0KXC4_METHD</name>
<dbReference type="EMBL" id="CP003362">
    <property type="protein sequence ID" value="AGB48728.1"/>
    <property type="molecule type" value="Genomic_DNA"/>
</dbReference>
<dbReference type="InterPro" id="IPR054437">
    <property type="entry name" value="PspA-assoc_dom"/>
</dbReference>
<organism evidence="2 3">
    <name type="scientific">Methanomethylovorans hollandica (strain DSM 15978 / NBRC 107637 / DMS1)</name>
    <dbReference type="NCBI Taxonomy" id="867904"/>
    <lineage>
        <taxon>Archaea</taxon>
        <taxon>Methanobacteriati</taxon>
        <taxon>Methanobacteriota</taxon>
        <taxon>Stenosarchaea group</taxon>
        <taxon>Methanomicrobia</taxon>
        <taxon>Methanosarcinales</taxon>
        <taxon>Methanosarcinaceae</taxon>
        <taxon>Methanomethylovorans</taxon>
    </lineage>
</organism>
<sequence>MIIRIMGEGQYKVSSSLFDELNAIDNRIVGHVATGDEKAYKNDLAVLISKIKENGHVLAAEELVESDVIVPPGDLTLEEAKDVFTDDGIFED</sequence>
<dbReference type="STRING" id="867904.Metho_0461"/>
<keyword evidence="3" id="KW-1185">Reference proteome</keyword>
<evidence type="ECO:0000259" key="1">
    <source>
        <dbReference type="Pfam" id="PF22743"/>
    </source>
</evidence>
<dbReference type="Proteomes" id="UP000010866">
    <property type="component" value="Chromosome"/>
</dbReference>
<dbReference type="AlphaFoldDB" id="L0KXC4"/>
<proteinExistence type="predicted"/>